<dbReference type="EMBL" id="JAENHL010000007">
    <property type="protein sequence ID" value="MBK1868567.1"/>
    <property type="molecule type" value="Genomic_DNA"/>
</dbReference>
<proteinExistence type="predicted"/>
<evidence type="ECO:0000313" key="2">
    <source>
        <dbReference type="Proteomes" id="UP000616151"/>
    </source>
</evidence>
<organism evidence="1 2">
    <name type="scientific">Taklimakanibacter albus</name>
    <dbReference type="NCBI Taxonomy" id="2800327"/>
    <lineage>
        <taxon>Bacteria</taxon>
        <taxon>Pseudomonadati</taxon>
        <taxon>Pseudomonadota</taxon>
        <taxon>Alphaproteobacteria</taxon>
        <taxon>Hyphomicrobiales</taxon>
        <taxon>Aestuariivirgaceae</taxon>
        <taxon>Taklimakanibacter</taxon>
    </lineage>
</organism>
<evidence type="ECO:0000313" key="1">
    <source>
        <dbReference type="EMBL" id="MBK1868567.1"/>
    </source>
</evidence>
<gene>
    <name evidence="1" type="ORF">JHL16_19590</name>
</gene>
<keyword evidence="2" id="KW-1185">Reference proteome</keyword>
<sequence length="354" mass="38379">MSDRLPIFDGHNDVLLRLLNKRSPDAAEQFVAGDGEGHIDLPRAIKGGFAGGMFAVYISSKDDIGDVEEMMRGASYDVPLPRLITAPEALPTALAMMAILFRIERASAGRVKVCRTAKEIRDCVARGVLAAVLHIEGAEAIDENLDSLEVFYQAGLRSLGPVWSRPTIFGHGVPFRYPAGPDTGPGLTDAGKALVKACNELGIAIDLSHLNEQGFWDVARLSKAPLIATHSNVHAISQHTRNLTDRQLAAIRESGGMVGLNFATCFLRSDGQVDPATPIDQMLRHIDYLIQHLGIEGVGFGSDFDGAVVPQEIADVAGLDSLRTALRKRGFTDDVLRKLCYENWINVLERSWGG</sequence>
<protein>
    <submittedName>
        <fullName evidence="1">Dipeptidase</fullName>
    </submittedName>
</protein>
<reference evidence="1" key="1">
    <citation type="submission" date="2021-01" db="EMBL/GenBank/DDBJ databases">
        <authorList>
            <person name="Sun Q."/>
        </authorList>
    </citation>
    <scope>NUCLEOTIDE SEQUENCE</scope>
    <source>
        <strain evidence="1">YIM B02566</strain>
    </source>
</reference>
<accession>A0ACC5R7H5</accession>
<name>A0ACC5R7H5_9HYPH</name>
<dbReference type="Proteomes" id="UP000616151">
    <property type="component" value="Unassembled WGS sequence"/>
</dbReference>
<comment type="caution">
    <text evidence="1">The sequence shown here is derived from an EMBL/GenBank/DDBJ whole genome shotgun (WGS) entry which is preliminary data.</text>
</comment>